<dbReference type="EMBL" id="JBIUYY010000017">
    <property type="protein sequence ID" value="MFJ2825321.1"/>
    <property type="molecule type" value="Genomic_DNA"/>
</dbReference>
<dbReference type="InterPro" id="IPR043863">
    <property type="entry name" value="DUF5825"/>
</dbReference>
<protein>
    <submittedName>
        <fullName evidence="1">DUF5825 family protein</fullName>
    </submittedName>
</protein>
<gene>
    <name evidence="1" type="ORF">ACIO7M_30025</name>
</gene>
<dbReference type="RefSeq" id="WP_402386488.1">
    <property type="nucleotide sequence ID" value="NZ_JBIUYY010000017.1"/>
</dbReference>
<reference evidence="1 2" key="1">
    <citation type="submission" date="2024-10" db="EMBL/GenBank/DDBJ databases">
        <title>The Natural Products Discovery Center: Release of the First 8490 Sequenced Strains for Exploring Actinobacteria Biosynthetic Diversity.</title>
        <authorList>
            <person name="Kalkreuter E."/>
            <person name="Kautsar S.A."/>
            <person name="Yang D."/>
            <person name="Bader C.D."/>
            <person name="Teijaro C.N."/>
            <person name="Fluegel L."/>
            <person name="Davis C.M."/>
            <person name="Simpson J.R."/>
            <person name="Lauterbach L."/>
            <person name="Steele A.D."/>
            <person name="Gui C."/>
            <person name="Meng S."/>
            <person name="Li G."/>
            <person name="Viehrig K."/>
            <person name="Ye F."/>
            <person name="Su P."/>
            <person name="Kiefer A.F."/>
            <person name="Nichols A."/>
            <person name="Cepeda A.J."/>
            <person name="Yan W."/>
            <person name="Fan B."/>
            <person name="Jiang Y."/>
            <person name="Adhikari A."/>
            <person name="Zheng C.-J."/>
            <person name="Schuster L."/>
            <person name="Cowan T.M."/>
            <person name="Smanski M.J."/>
            <person name="Chevrette M.G."/>
            <person name="De Carvalho L.P.S."/>
            <person name="Shen B."/>
        </authorList>
    </citation>
    <scope>NUCLEOTIDE SEQUENCE [LARGE SCALE GENOMIC DNA]</scope>
    <source>
        <strain evidence="1 2">NPDC087220</strain>
    </source>
</reference>
<keyword evidence="2" id="KW-1185">Reference proteome</keyword>
<dbReference type="Proteomes" id="UP001617351">
    <property type="component" value="Unassembled WGS sequence"/>
</dbReference>
<sequence length="219" mass="23123">MPLASAEAQGAAVPVEAWRDYDAAARALPGMRLDLPEPGGATAREDAERLHAAGARCVRLPEPVEVCAGAGPRSARALALVRELTGRAVAVEWTARCGDGCAASGELGHLYPPEEVEGAAAGVARAWREAYFPGKCVFRRGPGFVEVRDRRFGALELFTIDEPPFLAAIGVLRDGAAAGAVPEGVLAELEGARLVSWSGGRAWWLPLAVHRWPFGSFAM</sequence>
<evidence type="ECO:0000313" key="2">
    <source>
        <dbReference type="Proteomes" id="UP001617351"/>
    </source>
</evidence>
<dbReference type="Pfam" id="PF19142">
    <property type="entry name" value="DUF5825"/>
    <property type="match status" value="1"/>
</dbReference>
<comment type="caution">
    <text evidence="1">The sequence shown here is derived from an EMBL/GenBank/DDBJ whole genome shotgun (WGS) entry which is preliminary data.</text>
</comment>
<evidence type="ECO:0000313" key="1">
    <source>
        <dbReference type="EMBL" id="MFJ2825321.1"/>
    </source>
</evidence>
<name>A0ABW8ETX2_STRT5</name>
<organism evidence="1 2">
    <name type="scientific">Streptomyces toxytricini</name>
    <name type="common">Actinomyces toxytricini</name>
    <dbReference type="NCBI Taxonomy" id="67369"/>
    <lineage>
        <taxon>Bacteria</taxon>
        <taxon>Bacillati</taxon>
        <taxon>Actinomycetota</taxon>
        <taxon>Actinomycetes</taxon>
        <taxon>Kitasatosporales</taxon>
        <taxon>Streptomycetaceae</taxon>
        <taxon>Streptomyces</taxon>
    </lineage>
</organism>
<accession>A0ABW8ETX2</accession>
<proteinExistence type="predicted"/>